<evidence type="ECO:0000256" key="6">
    <source>
        <dbReference type="ARBA" id="ARBA00022777"/>
    </source>
</evidence>
<evidence type="ECO:0000256" key="7">
    <source>
        <dbReference type="ARBA" id="ARBA00022840"/>
    </source>
</evidence>
<dbReference type="Gene3D" id="3.30.420.40">
    <property type="match status" value="2"/>
</dbReference>
<feature type="compositionally biased region" description="Basic and acidic residues" evidence="9">
    <location>
        <begin position="340"/>
        <end position="355"/>
    </location>
</feature>
<evidence type="ECO:0000256" key="9">
    <source>
        <dbReference type="SAM" id="MobiDB-lite"/>
    </source>
</evidence>
<evidence type="ECO:0000256" key="5">
    <source>
        <dbReference type="ARBA" id="ARBA00022741"/>
    </source>
</evidence>
<protein>
    <recommendedName>
        <fullName evidence="3">Glucokinase</fullName>
        <ecNumber evidence="2">2.7.1.2</ecNumber>
    </recommendedName>
    <alternativeName>
        <fullName evidence="8">Glucose kinase</fullName>
    </alternativeName>
</protein>
<feature type="compositionally biased region" description="Basic residues" evidence="9">
    <location>
        <begin position="328"/>
        <end position="339"/>
    </location>
</feature>
<evidence type="ECO:0000313" key="11">
    <source>
        <dbReference type="Proteomes" id="UP001183648"/>
    </source>
</evidence>
<keyword evidence="5" id="KW-0547">Nucleotide-binding</keyword>
<keyword evidence="4 10" id="KW-0808">Transferase</keyword>
<dbReference type="PANTHER" id="PTHR18964">
    <property type="entry name" value="ROK (REPRESSOR, ORF, KINASE) FAMILY"/>
    <property type="match status" value="1"/>
</dbReference>
<reference evidence="10 11" key="1">
    <citation type="submission" date="2023-07" db="EMBL/GenBank/DDBJ databases">
        <title>Sequencing the genomes of 1000 actinobacteria strains.</title>
        <authorList>
            <person name="Klenk H.-P."/>
        </authorList>
    </citation>
    <scope>NUCLEOTIDE SEQUENCE [LARGE SCALE GENOMIC DNA]</scope>
    <source>
        <strain evidence="10 11">DSM 19426</strain>
    </source>
</reference>
<dbReference type="EC" id="2.7.1.2" evidence="2"/>
<dbReference type="EMBL" id="JAVDYG010000001">
    <property type="protein sequence ID" value="MDR7363334.1"/>
    <property type="molecule type" value="Genomic_DNA"/>
</dbReference>
<dbReference type="CDD" id="cd24061">
    <property type="entry name" value="ASKHA_NBD_ROK_SgGLK-like"/>
    <property type="match status" value="1"/>
</dbReference>
<dbReference type="PANTHER" id="PTHR18964:SF173">
    <property type="entry name" value="GLUCOKINASE"/>
    <property type="match status" value="1"/>
</dbReference>
<dbReference type="SUPFAM" id="SSF53067">
    <property type="entry name" value="Actin-like ATPase domain"/>
    <property type="match status" value="1"/>
</dbReference>
<dbReference type="Pfam" id="PF00480">
    <property type="entry name" value="ROK"/>
    <property type="match status" value="1"/>
</dbReference>
<sequence length="355" mass="38237">MSETPLVRPRGLRWEPLTVGIDIGGTKVLAAVVDSFGHVVEVDRRPTLGHDVRLVEDTIVDLVTSFAQRHDVGAVGIGAAGFVDATRTTVMFSPHLDWRNEPLRARVAERVRLPVVVDNDANMMGLAETRFGAGRGHRYVLCVTLGTGIGGALVIDNKVFRGANGMAGEFGHMQVVPDGHRCECGNRGCWEQYASGNRLVREARELIAAGSPMARHLRDLVDGDPERLHGPLITQAARDGDPLSIELLNDVGDWLGVGLAGLTAAFDPSCVIIGGGVSDAGELLLEPVRRAFSRALTGRGHRQEPVIVRAELGPQAGMIGAADMARSAARRSRRGRVRQARRDAAGRRRLFARPD</sequence>
<dbReference type="PROSITE" id="PS01125">
    <property type="entry name" value="ROK"/>
    <property type="match status" value="1"/>
</dbReference>
<keyword evidence="7" id="KW-0067">ATP-binding</keyword>
<dbReference type="GO" id="GO:0004340">
    <property type="term" value="F:glucokinase activity"/>
    <property type="evidence" value="ECO:0007669"/>
    <property type="project" value="UniProtKB-EC"/>
</dbReference>
<dbReference type="NCBIfam" id="TIGR00744">
    <property type="entry name" value="ROK_glcA_fam"/>
    <property type="match status" value="1"/>
</dbReference>
<evidence type="ECO:0000256" key="8">
    <source>
        <dbReference type="ARBA" id="ARBA00032386"/>
    </source>
</evidence>
<dbReference type="InterPro" id="IPR004654">
    <property type="entry name" value="ROK_glcA"/>
</dbReference>
<accession>A0ABU2BY57</accession>
<evidence type="ECO:0000256" key="2">
    <source>
        <dbReference type="ARBA" id="ARBA00012323"/>
    </source>
</evidence>
<gene>
    <name evidence="10" type="ORF">J2S63_002887</name>
</gene>
<dbReference type="RefSeq" id="WP_374725116.1">
    <property type="nucleotide sequence ID" value="NZ_BAAAPS010000003.1"/>
</dbReference>
<dbReference type="Proteomes" id="UP001183648">
    <property type="component" value="Unassembled WGS sequence"/>
</dbReference>
<evidence type="ECO:0000256" key="3">
    <source>
        <dbReference type="ARBA" id="ARBA00014701"/>
    </source>
</evidence>
<dbReference type="InterPro" id="IPR043129">
    <property type="entry name" value="ATPase_NBD"/>
</dbReference>
<proteinExistence type="inferred from homology"/>
<organism evidence="10 11">
    <name type="scientific">Nocardioides marmoribigeumensis</name>
    <dbReference type="NCBI Taxonomy" id="433649"/>
    <lineage>
        <taxon>Bacteria</taxon>
        <taxon>Bacillati</taxon>
        <taxon>Actinomycetota</taxon>
        <taxon>Actinomycetes</taxon>
        <taxon>Propionibacteriales</taxon>
        <taxon>Nocardioidaceae</taxon>
        <taxon>Nocardioides</taxon>
    </lineage>
</organism>
<dbReference type="InterPro" id="IPR049874">
    <property type="entry name" value="ROK_cs"/>
</dbReference>
<feature type="region of interest" description="Disordered" evidence="9">
    <location>
        <begin position="328"/>
        <end position="355"/>
    </location>
</feature>
<name>A0ABU2BY57_9ACTN</name>
<evidence type="ECO:0000256" key="4">
    <source>
        <dbReference type="ARBA" id="ARBA00022679"/>
    </source>
</evidence>
<evidence type="ECO:0000313" key="10">
    <source>
        <dbReference type="EMBL" id="MDR7363334.1"/>
    </source>
</evidence>
<dbReference type="InterPro" id="IPR000600">
    <property type="entry name" value="ROK"/>
</dbReference>
<evidence type="ECO:0000256" key="1">
    <source>
        <dbReference type="ARBA" id="ARBA00006479"/>
    </source>
</evidence>
<keyword evidence="11" id="KW-1185">Reference proteome</keyword>
<keyword evidence="6" id="KW-0418">Kinase</keyword>
<comment type="similarity">
    <text evidence="1">Belongs to the ROK (NagC/XylR) family.</text>
</comment>
<comment type="caution">
    <text evidence="10">The sequence shown here is derived from an EMBL/GenBank/DDBJ whole genome shotgun (WGS) entry which is preliminary data.</text>
</comment>